<dbReference type="InterPro" id="IPR036038">
    <property type="entry name" value="Aminotransferase-like"/>
</dbReference>
<dbReference type="GO" id="GO:0009099">
    <property type="term" value="P:L-valine biosynthetic process"/>
    <property type="evidence" value="ECO:0007669"/>
    <property type="project" value="TreeGrafter"/>
</dbReference>
<name>A0A366RSN9_9HYPO</name>
<dbReference type="PANTHER" id="PTHR11825:SF69">
    <property type="entry name" value="BRANCHED-CHAIN-AMINO-ACID AMINOTRANSFERASE"/>
    <property type="match status" value="1"/>
</dbReference>
<dbReference type="InterPro" id="IPR005786">
    <property type="entry name" value="B_amino_transII"/>
</dbReference>
<keyword evidence="3" id="KW-0663">Pyridoxal phosphate</keyword>
<dbReference type="GO" id="GO:0004084">
    <property type="term" value="F:branched-chain-amino-acid transaminase activity"/>
    <property type="evidence" value="ECO:0007669"/>
    <property type="project" value="InterPro"/>
</dbReference>
<accession>A0A366RSN9</accession>
<dbReference type="OrthoDB" id="1732691at2759"/>
<keyword evidence="5" id="KW-1185">Reference proteome</keyword>
<dbReference type="GO" id="GO:0005739">
    <property type="term" value="C:mitochondrion"/>
    <property type="evidence" value="ECO:0007669"/>
    <property type="project" value="TreeGrafter"/>
</dbReference>
<evidence type="ECO:0000256" key="3">
    <source>
        <dbReference type="ARBA" id="ARBA00022898"/>
    </source>
</evidence>
<comment type="caution">
    <text evidence="4">The sequence shown here is derived from an EMBL/GenBank/DDBJ whole genome shotgun (WGS) entry which is preliminary data.</text>
</comment>
<dbReference type="Gene3D" id="3.20.10.10">
    <property type="entry name" value="D-amino Acid Aminotransferase, subunit A, domain 2"/>
    <property type="match status" value="1"/>
</dbReference>
<evidence type="ECO:0000256" key="2">
    <source>
        <dbReference type="ARBA" id="ARBA00009320"/>
    </source>
</evidence>
<dbReference type="RefSeq" id="XP_031016420.1">
    <property type="nucleotide sequence ID" value="XM_031159537.1"/>
</dbReference>
<organism evidence="4 5">
    <name type="scientific">Fusarium coffeatum</name>
    <dbReference type="NCBI Taxonomy" id="231269"/>
    <lineage>
        <taxon>Eukaryota</taxon>
        <taxon>Fungi</taxon>
        <taxon>Dikarya</taxon>
        <taxon>Ascomycota</taxon>
        <taxon>Pezizomycotina</taxon>
        <taxon>Sordariomycetes</taxon>
        <taxon>Hypocreomycetidae</taxon>
        <taxon>Hypocreales</taxon>
        <taxon>Nectriaceae</taxon>
        <taxon>Fusarium</taxon>
        <taxon>Fusarium incarnatum-equiseti species complex</taxon>
    </lineage>
</organism>
<dbReference type="PANTHER" id="PTHR11825">
    <property type="entry name" value="SUBGROUP IIII AMINOTRANSFERASE"/>
    <property type="match status" value="1"/>
</dbReference>
<evidence type="ECO:0000313" key="5">
    <source>
        <dbReference type="Proteomes" id="UP000253153"/>
    </source>
</evidence>
<dbReference type="Proteomes" id="UP000253153">
    <property type="component" value="Unassembled WGS sequence"/>
</dbReference>
<dbReference type="EMBL" id="QKXC01000108">
    <property type="protein sequence ID" value="RBR20111.1"/>
    <property type="molecule type" value="Genomic_DNA"/>
</dbReference>
<proteinExistence type="inferred from homology"/>
<dbReference type="InterPro" id="IPR043132">
    <property type="entry name" value="BCAT-like_C"/>
</dbReference>
<evidence type="ECO:0000256" key="1">
    <source>
        <dbReference type="ARBA" id="ARBA00001933"/>
    </source>
</evidence>
<evidence type="ECO:0000313" key="4">
    <source>
        <dbReference type="EMBL" id="RBR20111.1"/>
    </source>
</evidence>
<reference evidence="4 5" key="1">
    <citation type="submission" date="2018-06" db="EMBL/GenBank/DDBJ databases">
        <title>Fusarium incarnatum-equiseti species complex species 28.</title>
        <authorList>
            <person name="Gardiner D.M."/>
        </authorList>
    </citation>
    <scope>NUCLEOTIDE SEQUENCE [LARGE SCALE GENOMIC DNA]</scope>
    <source>
        <strain evidence="4 5">FIESC_28</strain>
    </source>
</reference>
<dbReference type="GO" id="GO:0009098">
    <property type="term" value="P:L-leucine biosynthetic process"/>
    <property type="evidence" value="ECO:0007669"/>
    <property type="project" value="TreeGrafter"/>
</dbReference>
<sequence length="122" mass="13731">MITSPLDDNNLILAGNTRRSIIELSQTMFSNENAEDGVRCEVLERKLTMGEVEEAAHEERLISVFAVGTAYWIQEIGEINTDGRSINIPLGTTPHVVLLRDRMRDIMFGKLSSPWADIVQEE</sequence>
<comment type="similarity">
    <text evidence="2">Belongs to the class-IV pyridoxal-phosphate-dependent aminotransferase family.</text>
</comment>
<dbReference type="SUPFAM" id="SSF56752">
    <property type="entry name" value="D-aminoacid aminotransferase-like PLP-dependent enzymes"/>
    <property type="match status" value="1"/>
</dbReference>
<comment type="cofactor">
    <cofactor evidence="1">
        <name>pyridoxal 5'-phosphate</name>
        <dbReference type="ChEBI" id="CHEBI:597326"/>
    </cofactor>
</comment>
<dbReference type="AlphaFoldDB" id="A0A366RSN9"/>
<protein>
    <submittedName>
        <fullName evidence="4">Uncharacterized protein</fullName>
    </submittedName>
</protein>
<dbReference type="GeneID" id="41994833"/>
<gene>
    <name evidence="4" type="ORF">FIESC28_05390</name>
</gene>